<dbReference type="PROSITE" id="PS51387">
    <property type="entry name" value="FAD_PCMH"/>
    <property type="match status" value="1"/>
</dbReference>
<dbReference type="GO" id="GO:0016020">
    <property type="term" value="C:membrane"/>
    <property type="evidence" value="ECO:0007669"/>
    <property type="project" value="InterPro"/>
</dbReference>
<dbReference type="Pfam" id="PF04030">
    <property type="entry name" value="ALO"/>
    <property type="match status" value="1"/>
</dbReference>
<dbReference type="GO" id="GO:0019853">
    <property type="term" value="P:L-ascorbic acid biosynthetic process"/>
    <property type="evidence" value="ECO:0007669"/>
    <property type="project" value="UniProtKB-KW"/>
</dbReference>
<evidence type="ECO:0000313" key="11">
    <source>
        <dbReference type="EMBL" id="GAA0145230.1"/>
    </source>
</evidence>
<keyword evidence="9" id="KW-0472">Membrane</keyword>
<dbReference type="Gene3D" id="3.30.70.2520">
    <property type="match status" value="1"/>
</dbReference>
<evidence type="ECO:0000256" key="5">
    <source>
        <dbReference type="ARBA" id="ARBA00022644"/>
    </source>
</evidence>
<dbReference type="Gene3D" id="3.30.465.10">
    <property type="match status" value="1"/>
</dbReference>
<keyword evidence="9" id="KW-1133">Transmembrane helix</keyword>
<dbReference type="InterPro" id="IPR006094">
    <property type="entry name" value="Oxid_FAD_bind_N"/>
</dbReference>
<evidence type="ECO:0000256" key="4">
    <source>
        <dbReference type="ARBA" id="ARBA00013121"/>
    </source>
</evidence>
<comment type="cofactor">
    <cofactor evidence="1">
        <name>FAD</name>
        <dbReference type="ChEBI" id="CHEBI:57692"/>
    </cofactor>
</comment>
<dbReference type="InterPro" id="IPR036318">
    <property type="entry name" value="FAD-bd_PCMH-like_sf"/>
</dbReference>
<dbReference type="Proteomes" id="UP001454036">
    <property type="component" value="Unassembled WGS sequence"/>
</dbReference>
<dbReference type="EMBL" id="BAABME010000752">
    <property type="protein sequence ID" value="GAA0145230.1"/>
    <property type="molecule type" value="Genomic_DNA"/>
</dbReference>
<keyword evidence="12" id="KW-1185">Reference proteome</keyword>
<dbReference type="PANTHER" id="PTHR13878">
    <property type="entry name" value="GULONOLACTONE OXIDASE"/>
    <property type="match status" value="1"/>
</dbReference>
<evidence type="ECO:0000256" key="2">
    <source>
        <dbReference type="ARBA" id="ARBA00005147"/>
    </source>
</evidence>
<proteinExistence type="inferred from homology"/>
<evidence type="ECO:0000256" key="9">
    <source>
        <dbReference type="SAM" id="Phobius"/>
    </source>
</evidence>
<dbReference type="InterPro" id="IPR050432">
    <property type="entry name" value="FAD-linked_Oxidoreductases_BP"/>
</dbReference>
<dbReference type="Pfam" id="PF22906">
    <property type="entry name" value="GULLO2-like_3rd"/>
    <property type="match status" value="1"/>
</dbReference>
<evidence type="ECO:0000259" key="10">
    <source>
        <dbReference type="PROSITE" id="PS51387"/>
    </source>
</evidence>
<reference evidence="11 12" key="1">
    <citation type="submission" date="2024-01" db="EMBL/GenBank/DDBJ databases">
        <title>The complete chloroplast genome sequence of Lithospermum erythrorhizon: insights into the phylogenetic relationship among Boraginaceae species and the maternal lineages of purple gromwells.</title>
        <authorList>
            <person name="Okada T."/>
            <person name="Watanabe K."/>
        </authorList>
    </citation>
    <scope>NUCLEOTIDE SEQUENCE [LARGE SCALE GENOMIC DNA]</scope>
</reference>
<evidence type="ECO:0000256" key="3">
    <source>
        <dbReference type="ARBA" id="ARBA00005466"/>
    </source>
</evidence>
<dbReference type="InterPro" id="IPR055154">
    <property type="entry name" value="GULLO2-like_C"/>
</dbReference>
<evidence type="ECO:0000313" key="12">
    <source>
        <dbReference type="Proteomes" id="UP001454036"/>
    </source>
</evidence>
<dbReference type="Pfam" id="PF01565">
    <property type="entry name" value="FAD_binding_4"/>
    <property type="match status" value="1"/>
</dbReference>
<keyword evidence="9" id="KW-0812">Transmembrane</keyword>
<evidence type="ECO:0000256" key="1">
    <source>
        <dbReference type="ARBA" id="ARBA00001974"/>
    </source>
</evidence>
<comment type="similarity">
    <text evidence="3">Belongs to the oxygen-dependent FAD-linked oxidoreductase family.</text>
</comment>
<dbReference type="InterPro" id="IPR016169">
    <property type="entry name" value="FAD-bd_PCMH_sub2"/>
</dbReference>
<comment type="pathway">
    <text evidence="2">Cofactor biosynthesis; L-ascorbate biosynthesis.</text>
</comment>
<dbReference type="GO" id="GO:0071949">
    <property type="term" value="F:FAD binding"/>
    <property type="evidence" value="ECO:0007669"/>
    <property type="project" value="InterPro"/>
</dbReference>
<protein>
    <recommendedName>
        <fullName evidence="4">L-gulonolactone oxidase</fullName>
        <ecNumber evidence="4">1.1.3.8</ecNumber>
    </recommendedName>
</protein>
<comment type="catalytic activity">
    <reaction evidence="8">
        <text>L-gulono-1,4-lactone + O2 = L-ascorbate + H2O2 + H(+)</text>
        <dbReference type="Rhea" id="RHEA:32363"/>
        <dbReference type="ChEBI" id="CHEBI:15378"/>
        <dbReference type="ChEBI" id="CHEBI:15379"/>
        <dbReference type="ChEBI" id="CHEBI:16240"/>
        <dbReference type="ChEBI" id="CHEBI:17587"/>
        <dbReference type="ChEBI" id="CHEBI:38290"/>
        <dbReference type="EC" id="1.1.3.8"/>
    </reaction>
</comment>
<name>A0AAV3P0Y9_LITER</name>
<organism evidence="11 12">
    <name type="scientific">Lithospermum erythrorhizon</name>
    <name type="common">Purple gromwell</name>
    <name type="synonym">Lithospermum officinale var. erythrorhizon</name>
    <dbReference type="NCBI Taxonomy" id="34254"/>
    <lineage>
        <taxon>Eukaryota</taxon>
        <taxon>Viridiplantae</taxon>
        <taxon>Streptophyta</taxon>
        <taxon>Embryophyta</taxon>
        <taxon>Tracheophyta</taxon>
        <taxon>Spermatophyta</taxon>
        <taxon>Magnoliopsida</taxon>
        <taxon>eudicotyledons</taxon>
        <taxon>Gunneridae</taxon>
        <taxon>Pentapetalae</taxon>
        <taxon>asterids</taxon>
        <taxon>lamiids</taxon>
        <taxon>Boraginales</taxon>
        <taxon>Boraginaceae</taxon>
        <taxon>Boraginoideae</taxon>
        <taxon>Lithospermeae</taxon>
        <taxon>Lithospermum</taxon>
    </lineage>
</organism>
<evidence type="ECO:0000256" key="6">
    <source>
        <dbReference type="ARBA" id="ARBA00022729"/>
    </source>
</evidence>
<feature type="transmembrane region" description="Helical" evidence="9">
    <location>
        <begin position="23"/>
        <end position="40"/>
    </location>
</feature>
<keyword evidence="7" id="KW-0560">Oxidoreductase</keyword>
<dbReference type="InterPro" id="IPR010030">
    <property type="entry name" value="GULO_Plant"/>
</dbReference>
<dbReference type="FunFam" id="3.30.465.10:FF:000033">
    <property type="entry name" value="L-gulonolactone oxidase 5"/>
    <property type="match status" value="1"/>
</dbReference>
<evidence type="ECO:0000256" key="7">
    <source>
        <dbReference type="ARBA" id="ARBA00023002"/>
    </source>
</evidence>
<dbReference type="PANTHER" id="PTHR13878:SF67">
    <property type="entry name" value="L-GULONOLACTONE OXIDASE 5"/>
    <property type="match status" value="1"/>
</dbReference>
<accession>A0AAV3P0Y9</accession>
<dbReference type="NCBIfam" id="TIGR01677">
    <property type="entry name" value="pln_FAD_oxido"/>
    <property type="match status" value="1"/>
</dbReference>
<comment type="caution">
    <text evidence="11">The sequence shown here is derived from an EMBL/GenBank/DDBJ whole genome shotgun (WGS) entry which is preliminary data.</text>
</comment>
<dbReference type="SUPFAM" id="SSF56176">
    <property type="entry name" value="FAD-binding/transporter-associated domain-like"/>
    <property type="match status" value="1"/>
</dbReference>
<sequence>MPIHEILKPSMYRACKLYYKYNILARLISTYIYSSIIFIITQKMAQLLSRHPIFLALIFLITYAYADPDTPIHCTSGNTNCTITNAYATFPDRSTCHAAEATYPSNEQQLVSVVASATQRKRKMKVTTRYSHSIPKLVCLDGYDGVLINTNLLNKTLSINVTASTMTVQTGVTLRQLITEAANVGIAIPYVPYWWGLTVGGMLGTGAHGSTLWSGGSSVHDHVIALRIVTPAGADEGYAKVRELKIGDPQLDAAKVSLGVLGVISEVTFQLEPMFKRSITYVEDDDSDLGDKAISFGREHEFADIAWYPSEGKAVYRVDDRVPSSTSGNGLYDAIAFRAQTTYALNVLRLKEEAQEAIRDGTGKCFDATVTTSALEFLGYGLTNNGFIFTGYPVIGLNNRLQSSGACLDGDDEGFLWSTCPWDPRIKGLFIFQTTISITLSKVKNFIEDVQALVALDDNSLCVLGQYNGVLARYVTASSAYLGKDEDSLEFDFTYYRNKDAMSPRLYEDVLEEIEQMAIYKYGGLPHWGKNRNIAFDGVIKKYKNGEEFIKVKNLYDPEGLFSNEWTDQILGINGGVSIVKDGCALEGLCVCSEDRHCAPDEDYYCRPGKIYKEARVCSRETSVNLVQEE</sequence>
<gene>
    <name evidence="11" type="ORF">LIER_05473</name>
</gene>
<dbReference type="InterPro" id="IPR016166">
    <property type="entry name" value="FAD-bd_PCMH"/>
</dbReference>
<feature type="domain" description="FAD-binding PCMH-type" evidence="10">
    <location>
        <begin position="94"/>
        <end position="274"/>
    </location>
</feature>
<evidence type="ECO:0000256" key="8">
    <source>
        <dbReference type="ARBA" id="ARBA00048083"/>
    </source>
</evidence>
<keyword evidence="5" id="KW-0060">Ascorbate biosynthesis</keyword>
<dbReference type="EC" id="1.1.3.8" evidence="4"/>
<dbReference type="GO" id="GO:0003885">
    <property type="term" value="F:D-arabinono-1,4-lactone oxidase activity"/>
    <property type="evidence" value="ECO:0007669"/>
    <property type="project" value="InterPro"/>
</dbReference>
<dbReference type="GO" id="GO:0050105">
    <property type="term" value="F:L-gulonolactone oxidase activity"/>
    <property type="evidence" value="ECO:0007669"/>
    <property type="project" value="UniProtKB-EC"/>
</dbReference>
<keyword evidence="6" id="KW-0732">Signal</keyword>
<dbReference type="AlphaFoldDB" id="A0AAV3P0Y9"/>
<dbReference type="InterPro" id="IPR007173">
    <property type="entry name" value="ALO_C"/>
</dbReference>